<dbReference type="SUPFAM" id="SSF81606">
    <property type="entry name" value="PP2C-like"/>
    <property type="match status" value="1"/>
</dbReference>
<sequence>MGGVLDDGEDVALAENVIRPGRKPALGLAVVGLVARVGALAWRRPQRGPLAGLPSAAQLVADPGPDNSTPNAVGIAARSYPDGTTTIAWVGDCRAYGWNGRRLRQYGKDHSMREHLLCNGAPWDVAEAHANWVRTTLAHATVAMVYETELHDPLVILTSEGVHDAVDDAGPWSAWCMSTPRIRRPSRPPSSARPGRTRTVIGTTPPPSYSPCATTPS</sequence>
<dbReference type="Gene3D" id="3.60.40.10">
    <property type="entry name" value="PPM-type phosphatase domain"/>
    <property type="match status" value="1"/>
</dbReference>
<gene>
    <name evidence="2" type="ORF">SSOG_07240</name>
</gene>
<evidence type="ECO:0008006" key="4">
    <source>
        <dbReference type="Google" id="ProtNLM"/>
    </source>
</evidence>
<feature type="region of interest" description="Disordered" evidence="1">
    <location>
        <begin position="180"/>
        <end position="217"/>
    </location>
</feature>
<dbReference type="Proteomes" id="UP000003963">
    <property type="component" value="Unassembled WGS sequence"/>
</dbReference>
<feature type="non-terminal residue" evidence="2">
    <location>
        <position position="217"/>
    </location>
</feature>
<organism evidence="2 3">
    <name type="scientific">Streptomyces himastatinicus ATCC 53653</name>
    <dbReference type="NCBI Taxonomy" id="457427"/>
    <lineage>
        <taxon>Bacteria</taxon>
        <taxon>Bacillati</taxon>
        <taxon>Actinomycetota</taxon>
        <taxon>Actinomycetes</taxon>
        <taxon>Kitasatosporales</taxon>
        <taxon>Streptomycetaceae</taxon>
        <taxon>Streptomyces</taxon>
        <taxon>Streptomyces violaceusniger group</taxon>
    </lineage>
</organism>
<protein>
    <recommendedName>
        <fullName evidence="4">PPM-type phosphatase domain-containing protein</fullName>
    </recommendedName>
</protein>
<evidence type="ECO:0000256" key="1">
    <source>
        <dbReference type="SAM" id="MobiDB-lite"/>
    </source>
</evidence>
<accession>D9WH46</accession>
<proteinExistence type="predicted"/>
<dbReference type="AlphaFoldDB" id="D9WH46"/>
<dbReference type="EMBL" id="GG657754">
    <property type="protein sequence ID" value="EFL27527.1"/>
    <property type="molecule type" value="Genomic_DNA"/>
</dbReference>
<feature type="compositionally biased region" description="Low complexity" evidence="1">
    <location>
        <begin position="189"/>
        <end position="199"/>
    </location>
</feature>
<reference evidence="2 3" key="1">
    <citation type="submission" date="2009-02" db="EMBL/GenBank/DDBJ databases">
        <title>Annotation of Streptomyces hygroscopicus strain ATCC 53653.</title>
        <authorList>
            <consortium name="The Broad Institute Genome Sequencing Platform"/>
            <consortium name="Broad Institute Microbial Sequencing Center"/>
            <person name="Fischbach M."/>
            <person name="Godfrey P."/>
            <person name="Ward D."/>
            <person name="Young S."/>
            <person name="Zeng Q."/>
            <person name="Koehrsen M."/>
            <person name="Alvarado L."/>
            <person name="Berlin A.M."/>
            <person name="Bochicchio J."/>
            <person name="Borenstein D."/>
            <person name="Chapman S.B."/>
            <person name="Chen Z."/>
            <person name="Engels R."/>
            <person name="Freedman E."/>
            <person name="Gellesch M."/>
            <person name="Goldberg J."/>
            <person name="Griggs A."/>
            <person name="Gujja S."/>
            <person name="Heilman E.R."/>
            <person name="Heiman D.I."/>
            <person name="Hepburn T.A."/>
            <person name="Howarth C."/>
            <person name="Jen D."/>
            <person name="Larson L."/>
            <person name="Lewis B."/>
            <person name="Mehta T."/>
            <person name="Park D."/>
            <person name="Pearson M."/>
            <person name="Richards J."/>
            <person name="Roberts A."/>
            <person name="Saif S."/>
            <person name="Shea T.D."/>
            <person name="Shenoy N."/>
            <person name="Sisk P."/>
            <person name="Stolte C."/>
            <person name="Sykes S.N."/>
            <person name="Thomson T."/>
            <person name="Walk T."/>
            <person name="White J."/>
            <person name="Yandava C."/>
            <person name="Straight P."/>
            <person name="Clardy J."/>
            <person name="Hung D."/>
            <person name="Kolter R."/>
            <person name="Mekalanos J."/>
            <person name="Walker S."/>
            <person name="Walsh C.T."/>
            <person name="Wieland-Brown L.C."/>
            <person name="Haas B."/>
            <person name="Nusbaum C."/>
            <person name="Birren B."/>
        </authorList>
    </citation>
    <scope>NUCLEOTIDE SEQUENCE [LARGE SCALE GENOMIC DNA]</scope>
    <source>
        <strain evidence="2 3">ATCC 53653</strain>
    </source>
</reference>
<dbReference type="InterPro" id="IPR036457">
    <property type="entry name" value="PPM-type-like_dom_sf"/>
</dbReference>
<evidence type="ECO:0000313" key="2">
    <source>
        <dbReference type="EMBL" id="EFL27527.1"/>
    </source>
</evidence>
<dbReference type="STRING" id="457427.SSOG_07240"/>
<dbReference type="HOGENOM" id="CLU_1274715_0_0_11"/>
<keyword evidence="3" id="KW-1185">Reference proteome</keyword>
<evidence type="ECO:0000313" key="3">
    <source>
        <dbReference type="Proteomes" id="UP000003963"/>
    </source>
</evidence>
<name>D9WH46_9ACTN</name>